<gene>
    <name evidence="1" type="ORF">POPTR_010G199700v4</name>
</gene>
<dbReference type="Proteomes" id="UP000006729">
    <property type="component" value="Chromosome 10"/>
</dbReference>
<reference evidence="1 2" key="1">
    <citation type="journal article" date="2006" name="Science">
        <title>The genome of black cottonwood, Populus trichocarpa (Torr. &amp; Gray).</title>
        <authorList>
            <person name="Tuskan G.A."/>
            <person name="Difazio S."/>
            <person name="Jansson S."/>
            <person name="Bohlmann J."/>
            <person name="Grigoriev I."/>
            <person name="Hellsten U."/>
            <person name="Putnam N."/>
            <person name="Ralph S."/>
            <person name="Rombauts S."/>
            <person name="Salamov A."/>
            <person name="Schein J."/>
            <person name="Sterck L."/>
            <person name="Aerts A."/>
            <person name="Bhalerao R.R."/>
            <person name="Bhalerao R.P."/>
            <person name="Blaudez D."/>
            <person name="Boerjan W."/>
            <person name="Brun A."/>
            <person name="Brunner A."/>
            <person name="Busov V."/>
            <person name="Campbell M."/>
            <person name="Carlson J."/>
            <person name="Chalot M."/>
            <person name="Chapman J."/>
            <person name="Chen G.L."/>
            <person name="Cooper D."/>
            <person name="Coutinho P.M."/>
            <person name="Couturier J."/>
            <person name="Covert S."/>
            <person name="Cronk Q."/>
            <person name="Cunningham R."/>
            <person name="Davis J."/>
            <person name="Degroeve S."/>
            <person name="Dejardin A."/>
            <person name="Depamphilis C."/>
            <person name="Detter J."/>
            <person name="Dirks B."/>
            <person name="Dubchak I."/>
            <person name="Duplessis S."/>
            <person name="Ehlting J."/>
            <person name="Ellis B."/>
            <person name="Gendler K."/>
            <person name="Goodstein D."/>
            <person name="Gribskov M."/>
            <person name="Grimwood J."/>
            <person name="Groover A."/>
            <person name="Gunter L."/>
            <person name="Hamberger B."/>
            <person name="Heinze B."/>
            <person name="Helariutta Y."/>
            <person name="Henrissat B."/>
            <person name="Holligan D."/>
            <person name="Holt R."/>
            <person name="Huang W."/>
            <person name="Islam-Faridi N."/>
            <person name="Jones S."/>
            <person name="Jones-Rhoades M."/>
            <person name="Jorgensen R."/>
            <person name="Joshi C."/>
            <person name="Kangasjarvi J."/>
            <person name="Karlsson J."/>
            <person name="Kelleher C."/>
            <person name="Kirkpatrick R."/>
            <person name="Kirst M."/>
            <person name="Kohler A."/>
            <person name="Kalluri U."/>
            <person name="Larimer F."/>
            <person name="Leebens-Mack J."/>
            <person name="Leple J.C."/>
            <person name="Locascio P."/>
            <person name="Lou Y."/>
            <person name="Lucas S."/>
            <person name="Martin F."/>
            <person name="Montanini B."/>
            <person name="Napoli C."/>
            <person name="Nelson D.R."/>
            <person name="Nelson C."/>
            <person name="Nieminen K."/>
            <person name="Nilsson O."/>
            <person name="Pereda V."/>
            <person name="Peter G."/>
            <person name="Philippe R."/>
            <person name="Pilate G."/>
            <person name="Poliakov A."/>
            <person name="Razumovskaya J."/>
            <person name="Richardson P."/>
            <person name="Rinaldi C."/>
            <person name="Ritland K."/>
            <person name="Rouze P."/>
            <person name="Ryaboy D."/>
            <person name="Schmutz J."/>
            <person name="Schrader J."/>
            <person name="Segerman B."/>
            <person name="Shin H."/>
            <person name="Siddiqui A."/>
            <person name="Sterky F."/>
            <person name="Terry A."/>
            <person name="Tsai C.J."/>
            <person name="Uberbacher E."/>
            <person name="Unneberg P."/>
            <person name="Vahala J."/>
            <person name="Wall K."/>
            <person name="Wessler S."/>
            <person name="Yang G."/>
            <person name="Yin T."/>
            <person name="Douglas C."/>
            <person name="Marra M."/>
            <person name="Sandberg G."/>
            <person name="Van de Peer Y."/>
            <person name="Rokhsar D."/>
        </authorList>
    </citation>
    <scope>NUCLEOTIDE SEQUENCE [LARGE SCALE GENOMIC DNA]</scope>
    <source>
        <strain evidence="2">cv. Nisqually</strain>
    </source>
</reference>
<evidence type="ECO:0000313" key="1">
    <source>
        <dbReference type="EMBL" id="KAI9387603.1"/>
    </source>
</evidence>
<comment type="caution">
    <text evidence="1">The sequence shown here is derived from an EMBL/GenBank/DDBJ whole genome shotgun (WGS) entry which is preliminary data.</text>
</comment>
<proteinExistence type="predicted"/>
<dbReference type="EMBL" id="CM009299">
    <property type="protein sequence ID" value="KAI9387603.1"/>
    <property type="molecule type" value="Genomic_DNA"/>
</dbReference>
<keyword evidence="2" id="KW-1185">Reference proteome</keyword>
<organism evidence="1 2">
    <name type="scientific">Populus trichocarpa</name>
    <name type="common">Western balsam poplar</name>
    <name type="synonym">Populus balsamifera subsp. trichocarpa</name>
    <dbReference type="NCBI Taxonomy" id="3694"/>
    <lineage>
        <taxon>Eukaryota</taxon>
        <taxon>Viridiplantae</taxon>
        <taxon>Streptophyta</taxon>
        <taxon>Embryophyta</taxon>
        <taxon>Tracheophyta</taxon>
        <taxon>Spermatophyta</taxon>
        <taxon>Magnoliopsida</taxon>
        <taxon>eudicotyledons</taxon>
        <taxon>Gunneridae</taxon>
        <taxon>Pentapetalae</taxon>
        <taxon>rosids</taxon>
        <taxon>fabids</taxon>
        <taxon>Malpighiales</taxon>
        <taxon>Salicaceae</taxon>
        <taxon>Saliceae</taxon>
        <taxon>Populus</taxon>
    </lineage>
</organism>
<sequence length="106" mass="11739">MEQVKFSIHRAMNQLARTLACEWTKDNIRTNCVAPWYIRTSLVEHLLDDKVSLDKVVSQTPLQRDGDPKEVSSLVGFLCLPAAAAYITGQDISTDGGFTVNGFNPI</sequence>
<protein>
    <submittedName>
        <fullName evidence="1">Uncharacterized protein</fullName>
    </submittedName>
</protein>
<evidence type="ECO:0000313" key="2">
    <source>
        <dbReference type="Proteomes" id="UP000006729"/>
    </source>
</evidence>
<accession>A0ACC0SEE0</accession>
<name>A0ACC0SEE0_POPTR</name>